<evidence type="ECO:0000256" key="8">
    <source>
        <dbReference type="ARBA" id="ARBA00022741"/>
    </source>
</evidence>
<comment type="similarity">
    <text evidence="2 15">Belongs to the phenylalanyl-tRNA synthetase beta subunit family. Type 1 subfamily.</text>
</comment>
<keyword evidence="8 15" id="KW-0547">Nucleotide-binding</keyword>
<dbReference type="CDD" id="cd02796">
    <property type="entry name" value="tRNA_bind_bactPheRS"/>
    <property type="match status" value="1"/>
</dbReference>
<dbReference type="CDD" id="cd00769">
    <property type="entry name" value="PheRS_beta_core"/>
    <property type="match status" value="1"/>
</dbReference>
<comment type="cofactor">
    <cofactor evidence="15">
        <name>Mg(2+)</name>
        <dbReference type="ChEBI" id="CHEBI:18420"/>
    </cofactor>
    <text evidence="15">Binds 2 magnesium ions per tetramer.</text>
</comment>
<dbReference type="InterPro" id="IPR012340">
    <property type="entry name" value="NA-bd_OB-fold"/>
</dbReference>
<gene>
    <name evidence="15" type="primary">pheT</name>
    <name evidence="20" type="ORF">FHS57_004317</name>
</gene>
<dbReference type="GO" id="GO:0009328">
    <property type="term" value="C:phenylalanine-tRNA ligase complex"/>
    <property type="evidence" value="ECO:0007669"/>
    <property type="project" value="TreeGrafter"/>
</dbReference>
<dbReference type="FunFam" id="3.50.40.10:FF:000001">
    <property type="entry name" value="Phenylalanine--tRNA ligase beta subunit"/>
    <property type="match status" value="1"/>
</dbReference>
<dbReference type="InterPro" id="IPR036690">
    <property type="entry name" value="Fdx_antiC-bd_sf"/>
</dbReference>
<evidence type="ECO:0000256" key="1">
    <source>
        <dbReference type="ARBA" id="ARBA00004496"/>
    </source>
</evidence>
<feature type="binding site" evidence="15">
    <location>
        <position position="467"/>
    </location>
    <ligand>
        <name>Mg(2+)</name>
        <dbReference type="ChEBI" id="CHEBI:18420"/>
        <note>shared with alpha subunit</note>
    </ligand>
</feature>
<dbReference type="InterPro" id="IPR045060">
    <property type="entry name" value="Phe-tRNA-ligase_IIc_bsu"/>
</dbReference>
<dbReference type="SMART" id="SM00873">
    <property type="entry name" value="B3_4"/>
    <property type="match status" value="1"/>
</dbReference>
<dbReference type="EC" id="6.1.1.20" evidence="15"/>
<keyword evidence="4 15" id="KW-0963">Cytoplasm</keyword>
<dbReference type="NCBIfam" id="TIGR00472">
    <property type="entry name" value="pheT_bact"/>
    <property type="match status" value="1"/>
</dbReference>
<reference evidence="20 21" key="1">
    <citation type="submission" date="2020-08" db="EMBL/GenBank/DDBJ databases">
        <title>Genomic Encyclopedia of Type Strains, Phase IV (KMG-IV): sequencing the most valuable type-strain genomes for metagenomic binning, comparative biology and taxonomic classification.</title>
        <authorList>
            <person name="Goeker M."/>
        </authorList>
    </citation>
    <scope>NUCLEOTIDE SEQUENCE [LARGE SCALE GENOMIC DNA]</scope>
    <source>
        <strain evidence="20 21">DSM 17976</strain>
    </source>
</reference>
<dbReference type="Gene3D" id="2.40.50.140">
    <property type="entry name" value="Nucleic acid-binding proteins"/>
    <property type="match status" value="1"/>
</dbReference>
<evidence type="ECO:0000259" key="17">
    <source>
        <dbReference type="PROSITE" id="PS50886"/>
    </source>
</evidence>
<dbReference type="InterPro" id="IPR005146">
    <property type="entry name" value="B3/B4_tRNA-bd"/>
</dbReference>
<dbReference type="SUPFAM" id="SSF54991">
    <property type="entry name" value="Anticodon-binding domain of PheRS"/>
    <property type="match status" value="1"/>
</dbReference>
<proteinExistence type="inferred from homology"/>
<evidence type="ECO:0000256" key="11">
    <source>
        <dbReference type="ARBA" id="ARBA00022884"/>
    </source>
</evidence>
<dbReference type="Gene3D" id="3.30.70.380">
    <property type="entry name" value="Ferrodoxin-fold anticodon-binding domain"/>
    <property type="match status" value="1"/>
</dbReference>
<feature type="binding site" evidence="15">
    <location>
        <position position="473"/>
    </location>
    <ligand>
        <name>Mg(2+)</name>
        <dbReference type="ChEBI" id="CHEBI:18420"/>
        <note>shared with alpha subunit</note>
    </ligand>
</feature>
<evidence type="ECO:0000256" key="10">
    <source>
        <dbReference type="ARBA" id="ARBA00022842"/>
    </source>
</evidence>
<sequence length="809" mass="89439">MKISYNWLKQLIDIQESPEEVGKLLTATGLEVEGIDPVERVKGGLEGIVVGEVLTCEPFTVKEKTLHLTTVDTGAGEPSTIVCGAANVAAGQKVIVATVGATIYPTEGEPFTIGKRRVYGQPSEGMICAEDEIGIGHSHAGIMVLDTDLPNGTPAAQYFGVLPDYVIEIGLTPNRADAASHLGVARDLKAVWGRELTKPSVAAFDQLPVTNLPSSIEVTVENTEAAPRYAGVCLAGLTVGESPEWLKEKLQAVGVRSINNIVDITNFICHELGQPLHAFDAAKITGNKVIVKNLPEGTPFVTLDGVERKLSERDLMICNAEEPMCIGGVFGGTKSGVTESTTAIFLESAYFSPASIRKTGTFHTLKTDASFRFERGTDPNMPIYALKRAALLILEVAGGHIASEVVDIYPNPIPNHEVAVKYRNIDRLIGKSLDRDLIKQILTSLDIEIQNETPEGFLASVAPYRVDVTREADIVEEILRIYGFDNIELSEHLSANFLSGFPLVDPDKQKLRIANILAGNGFNETMTNSLTKPAYNEAVRASLVGEDVVMLNPLSEDLSVMRQTMLFSGLETLAYNLNRRQRDLKICEFGKTYHKVEGKYKDVAHLVLLMAGHQHAESWVAKDQKLAFHDLASMVHLVLSAFRVQGVEKQEIQDKTVFEYGLTYTVKKKPVVSFGQVKGKHTKMLDIKQPVFYADFDWAYLLKQYQDKVRFTEVSKYPEVRRDLSLVLDKTVSFEQIRQLAQKYERNLLTNVNVFDVYEGENIGADKKSYSVSFTLQDTEQTLTDKVIDKTMQKLMMAFEKELGAVIRK</sequence>
<evidence type="ECO:0000256" key="12">
    <source>
        <dbReference type="ARBA" id="ARBA00022917"/>
    </source>
</evidence>
<dbReference type="Gene3D" id="3.30.930.10">
    <property type="entry name" value="Bira Bifunctional Protein, Domain 2"/>
    <property type="match status" value="1"/>
</dbReference>
<feature type="domain" description="FDX-ACB" evidence="18">
    <location>
        <begin position="715"/>
        <end position="808"/>
    </location>
</feature>
<dbReference type="InterPro" id="IPR041616">
    <property type="entry name" value="PheRS_beta_core"/>
</dbReference>
<evidence type="ECO:0000313" key="21">
    <source>
        <dbReference type="Proteomes" id="UP000541352"/>
    </source>
</evidence>
<dbReference type="Pfam" id="PF01588">
    <property type="entry name" value="tRNA_bind"/>
    <property type="match status" value="1"/>
</dbReference>
<dbReference type="SUPFAM" id="SSF50249">
    <property type="entry name" value="Nucleic acid-binding proteins"/>
    <property type="match status" value="1"/>
</dbReference>
<dbReference type="InterPro" id="IPR033714">
    <property type="entry name" value="tRNA_bind_bactPheRS"/>
</dbReference>
<dbReference type="GO" id="GO:0006432">
    <property type="term" value="P:phenylalanyl-tRNA aminoacylation"/>
    <property type="evidence" value="ECO:0007669"/>
    <property type="project" value="UniProtKB-UniRule"/>
</dbReference>
<feature type="binding site" evidence="15">
    <location>
        <position position="476"/>
    </location>
    <ligand>
        <name>Mg(2+)</name>
        <dbReference type="ChEBI" id="CHEBI:18420"/>
        <note>shared with alpha subunit</note>
    </ligand>
</feature>
<dbReference type="PROSITE" id="PS51483">
    <property type="entry name" value="B5"/>
    <property type="match status" value="1"/>
</dbReference>
<dbReference type="SUPFAM" id="SSF46955">
    <property type="entry name" value="Putative DNA-binding domain"/>
    <property type="match status" value="1"/>
</dbReference>
<dbReference type="SUPFAM" id="SSF55681">
    <property type="entry name" value="Class II aaRS and biotin synthetases"/>
    <property type="match status" value="1"/>
</dbReference>
<evidence type="ECO:0000256" key="15">
    <source>
        <dbReference type="HAMAP-Rule" id="MF_00283"/>
    </source>
</evidence>
<accession>A0A7W5ZRK3</accession>
<dbReference type="SMART" id="SM00896">
    <property type="entry name" value="FDX-ACB"/>
    <property type="match status" value="1"/>
</dbReference>
<name>A0A7W5ZRK3_9BACT</name>
<feature type="binding site" evidence="15">
    <location>
        <position position="477"/>
    </location>
    <ligand>
        <name>Mg(2+)</name>
        <dbReference type="ChEBI" id="CHEBI:18420"/>
        <note>shared with alpha subunit</note>
    </ligand>
</feature>
<dbReference type="InterPro" id="IPR005121">
    <property type="entry name" value="Fdx_antiC-bd"/>
</dbReference>
<dbReference type="PANTHER" id="PTHR10947:SF0">
    <property type="entry name" value="PHENYLALANINE--TRNA LIGASE BETA SUBUNIT"/>
    <property type="match status" value="1"/>
</dbReference>
<dbReference type="PROSITE" id="PS50886">
    <property type="entry name" value="TRBD"/>
    <property type="match status" value="1"/>
</dbReference>
<keyword evidence="10 15" id="KW-0460">Magnesium</keyword>
<dbReference type="Pfam" id="PF03147">
    <property type="entry name" value="FDX-ACB"/>
    <property type="match status" value="1"/>
</dbReference>
<evidence type="ECO:0000256" key="5">
    <source>
        <dbReference type="ARBA" id="ARBA00022555"/>
    </source>
</evidence>
<dbReference type="FunFam" id="2.40.50.140:FF:000045">
    <property type="entry name" value="Phenylalanine--tRNA ligase beta subunit"/>
    <property type="match status" value="1"/>
</dbReference>
<dbReference type="InterPro" id="IPR020825">
    <property type="entry name" value="Phe-tRNA_synthase-like_B3/B4"/>
</dbReference>
<keyword evidence="5 16" id="KW-0820">tRNA-binding</keyword>
<dbReference type="RefSeq" id="WP_183977192.1">
    <property type="nucleotide sequence ID" value="NZ_JACIBY010000010.1"/>
</dbReference>
<keyword evidence="9 15" id="KW-0067">ATP-binding</keyword>
<evidence type="ECO:0000256" key="9">
    <source>
        <dbReference type="ARBA" id="ARBA00022840"/>
    </source>
</evidence>
<dbReference type="Gene3D" id="3.30.56.10">
    <property type="match status" value="2"/>
</dbReference>
<comment type="catalytic activity">
    <reaction evidence="14 15">
        <text>tRNA(Phe) + L-phenylalanine + ATP = L-phenylalanyl-tRNA(Phe) + AMP + diphosphate + H(+)</text>
        <dbReference type="Rhea" id="RHEA:19413"/>
        <dbReference type="Rhea" id="RHEA-COMP:9668"/>
        <dbReference type="Rhea" id="RHEA-COMP:9699"/>
        <dbReference type="ChEBI" id="CHEBI:15378"/>
        <dbReference type="ChEBI" id="CHEBI:30616"/>
        <dbReference type="ChEBI" id="CHEBI:33019"/>
        <dbReference type="ChEBI" id="CHEBI:58095"/>
        <dbReference type="ChEBI" id="CHEBI:78442"/>
        <dbReference type="ChEBI" id="CHEBI:78531"/>
        <dbReference type="ChEBI" id="CHEBI:456215"/>
        <dbReference type="EC" id="6.1.1.20"/>
    </reaction>
</comment>
<keyword evidence="11 16" id="KW-0694">RNA-binding</keyword>
<dbReference type="GO" id="GO:0000287">
    <property type="term" value="F:magnesium ion binding"/>
    <property type="evidence" value="ECO:0007669"/>
    <property type="project" value="UniProtKB-UniRule"/>
</dbReference>
<dbReference type="InterPro" id="IPR009061">
    <property type="entry name" value="DNA-bd_dom_put_sf"/>
</dbReference>
<dbReference type="EMBL" id="JACIBY010000010">
    <property type="protein sequence ID" value="MBB3840297.1"/>
    <property type="molecule type" value="Genomic_DNA"/>
</dbReference>
<comment type="subunit">
    <text evidence="3 15">Tetramer of two alpha and two beta subunits.</text>
</comment>
<dbReference type="Pfam" id="PF17759">
    <property type="entry name" value="tRNA_synthFbeta"/>
    <property type="match status" value="1"/>
</dbReference>
<dbReference type="HAMAP" id="MF_00283">
    <property type="entry name" value="Phe_tRNA_synth_beta1"/>
    <property type="match status" value="1"/>
</dbReference>
<dbReference type="FunFam" id="3.30.70.380:FF:000001">
    <property type="entry name" value="Phenylalanine--tRNA ligase beta subunit"/>
    <property type="match status" value="1"/>
</dbReference>
<keyword evidence="7 15" id="KW-0479">Metal-binding</keyword>
<organism evidence="20 21">
    <name type="scientific">Runella defluvii</name>
    <dbReference type="NCBI Taxonomy" id="370973"/>
    <lineage>
        <taxon>Bacteria</taxon>
        <taxon>Pseudomonadati</taxon>
        <taxon>Bacteroidota</taxon>
        <taxon>Cytophagia</taxon>
        <taxon>Cytophagales</taxon>
        <taxon>Spirosomataceae</taxon>
        <taxon>Runella</taxon>
    </lineage>
</organism>
<dbReference type="Gene3D" id="3.50.40.10">
    <property type="entry name" value="Phenylalanyl-trna Synthetase, Chain B, domain 3"/>
    <property type="match status" value="1"/>
</dbReference>
<evidence type="ECO:0000256" key="3">
    <source>
        <dbReference type="ARBA" id="ARBA00011209"/>
    </source>
</evidence>
<evidence type="ECO:0000256" key="2">
    <source>
        <dbReference type="ARBA" id="ARBA00008653"/>
    </source>
</evidence>
<dbReference type="Proteomes" id="UP000541352">
    <property type="component" value="Unassembled WGS sequence"/>
</dbReference>
<dbReference type="GO" id="GO:0000049">
    <property type="term" value="F:tRNA binding"/>
    <property type="evidence" value="ECO:0007669"/>
    <property type="project" value="UniProtKB-UniRule"/>
</dbReference>
<feature type="domain" description="B5" evidence="19">
    <location>
        <begin position="413"/>
        <end position="489"/>
    </location>
</feature>
<dbReference type="GO" id="GO:0004826">
    <property type="term" value="F:phenylalanine-tRNA ligase activity"/>
    <property type="evidence" value="ECO:0007669"/>
    <property type="project" value="UniProtKB-UniRule"/>
</dbReference>
<evidence type="ECO:0000313" key="20">
    <source>
        <dbReference type="EMBL" id="MBB3840297.1"/>
    </source>
</evidence>
<dbReference type="AlphaFoldDB" id="A0A7W5ZRK3"/>
<dbReference type="Pfam" id="PF03484">
    <property type="entry name" value="B5"/>
    <property type="match status" value="1"/>
</dbReference>
<dbReference type="Pfam" id="PF03483">
    <property type="entry name" value="B3_4"/>
    <property type="match status" value="1"/>
</dbReference>
<evidence type="ECO:0000256" key="4">
    <source>
        <dbReference type="ARBA" id="ARBA00022490"/>
    </source>
</evidence>
<evidence type="ECO:0000256" key="16">
    <source>
        <dbReference type="PROSITE-ProRule" id="PRU00209"/>
    </source>
</evidence>
<keyword evidence="6 15" id="KW-0436">Ligase</keyword>
<evidence type="ECO:0000256" key="14">
    <source>
        <dbReference type="ARBA" id="ARBA00049255"/>
    </source>
</evidence>
<comment type="caution">
    <text evidence="20">The sequence shown here is derived from an EMBL/GenBank/DDBJ whole genome shotgun (WGS) entry which is preliminary data.</text>
</comment>
<dbReference type="InterPro" id="IPR005147">
    <property type="entry name" value="tRNA_synthase_B5-dom"/>
</dbReference>
<evidence type="ECO:0000256" key="7">
    <source>
        <dbReference type="ARBA" id="ARBA00022723"/>
    </source>
</evidence>
<keyword evidence="12 15" id="KW-0648">Protein biosynthesis</keyword>
<dbReference type="PANTHER" id="PTHR10947">
    <property type="entry name" value="PHENYLALANYL-TRNA SYNTHETASE BETA CHAIN AND LEUCINE-RICH REPEAT-CONTAINING PROTEIN 47"/>
    <property type="match status" value="1"/>
</dbReference>
<dbReference type="GO" id="GO:0005524">
    <property type="term" value="F:ATP binding"/>
    <property type="evidence" value="ECO:0007669"/>
    <property type="project" value="UniProtKB-UniRule"/>
</dbReference>
<dbReference type="SUPFAM" id="SSF56037">
    <property type="entry name" value="PheT/TilS domain"/>
    <property type="match status" value="1"/>
</dbReference>
<evidence type="ECO:0000256" key="13">
    <source>
        <dbReference type="ARBA" id="ARBA00023146"/>
    </source>
</evidence>
<comment type="subcellular location">
    <subcellularLocation>
        <location evidence="1 15">Cytoplasm</location>
    </subcellularLocation>
</comment>
<evidence type="ECO:0000259" key="18">
    <source>
        <dbReference type="PROSITE" id="PS51447"/>
    </source>
</evidence>
<keyword evidence="21" id="KW-1185">Reference proteome</keyword>
<dbReference type="InterPro" id="IPR004532">
    <property type="entry name" value="Phe-tRNA-ligase_IIc_bsu_bact"/>
</dbReference>
<feature type="domain" description="TRNA-binding" evidence="17">
    <location>
        <begin position="42"/>
        <end position="156"/>
    </location>
</feature>
<dbReference type="PROSITE" id="PS51447">
    <property type="entry name" value="FDX_ACB"/>
    <property type="match status" value="1"/>
</dbReference>
<evidence type="ECO:0000259" key="19">
    <source>
        <dbReference type="PROSITE" id="PS51483"/>
    </source>
</evidence>
<dbReference type="InterPro" id="IPR045864">
    <property type="entry name" value="aa-tRNA-synth_II/BPL/LPL"/>
</dbReference>
<dbReference type="InterPro" id="IPR002547">
    <property type="entry name" value="tRNA-bd_dom"/>
</dbReference>
<evidence type="ECO:0000256" key="6">
    <source>
        <dbReference type="ARBA" id="ARBA00022598"/>
    </source>
</evidence>
<keyword evidence="13 15" id="KW-0030">Aminoacyl-tRNA synthetase</keyword>
<protein>
    <recommendedName>
        <fullName evidence="15">Phenylalanine--tRNA ligase beta subunit</fullName>
        <ecNumber evidence="15">6.1.1.20</ecNumber>
    </recommendedName>
    <alternativeName>
        <fullName evidence="15">Phenylalanyl-tRNA synthetase beta subunit</fullName>
        <shortName evidence="15">PheRS</shortName>
    </alternativeName>
</protein>
<dbReference type="SMART" id="SM00874">
    <property type="entry name" value="B5"/>
    <property type="match status" value="1"/>
</dbReference>